<sequence>MQAPTETPDDHEPAEREPAEPAPIEPVPIGDVVARGHEGPERSTARRAALIAFVLSAAWLAPRLAPGVTFEDAGELVAVADSFGVPHPPGYPLWTLLAGFATEIAGWFSIEPARACVGFSWLTAAGACGALGLLLARRGVVWPVAGAVGALLALTPTFASTATVVEVYGLAAFVQMLFVAAALDPAPSARLSFALFGLGLAAHPGTLFLAPLLFVGVDSARALGRRVVSSPWILPGLLLYLWVPLRSHFDPAVDWGDPQTTARFLDHVLRSQYAVGGARTSADLLELARLTFEQTIGQSLVFMGVGMVAVLAALRRSRAVRWLVLASVWGAALVFWFVRYPLGELDAFTRWSAEVRLAPSFQPLFLALFAAAVVALLHALERSRVVLVAPLLMAIALVLPDGYTTVVDGLDDVRASRGAALWANAALDECPPDALLVVGRIGATDVLGFPLLHAQLVEGRRPDVTVVDRQLLLAPWYREQLARRAPDLSQWLAELGGTLPSTSDQGRLHRTVGTALGALVGGSRHVVWTDPPGPQARGGRAFVPGGVLWFADAMPLEPGAEPSANWIAHEPASPWRELHRRLAIERDGARAEGLERSGRAQDARSLRDAMAERYGPPDPRSLDQP</sequence>
<dbReference type="EMBL" id="CP036290">
    <property type="protein sequence ID" value="QDU85525.1"/>
    <property type="molecule type" value="Genomic_DNA"/>
</dbReference>
<feature type="compositionally biased region" description="Basic and acidic residues" evidence="1">
    <location>
        <begin position="8"/>
        <end position="19"/>
    </location>
</feature>
<keyword evidence="2" id="KW-0812">Transmembrane</keyword>
<keyword evidence="2" id="KW-1133">Transmembrane helix</keyword>
<feature type="transmembrane region" description="Helical" evidence="2">
    <location>
        <begin position="195"/>
        <end position="215"/>
    </location>
</feature>
<feature type="region of interest" description="Disordered" evidence="1">
    <location>
        <begin position="1"/>
        <end position="38"/>
    </location>
</feature>
<feature type="transmembrane region" description="Helical" evidence="2">
    <location>
        <begin position="385"/>
        <end position="403"/>
    </location>
</feature>
<accession>A0A518D255</accession>
<feature type="region of interest" description="Disordered" evidence="1">
    <location>
        <begin position="588"/>
        <end position="625"/>
    </location>
</feature>
<feature type="transmembrane region" description="Helical" evidence="2">
    <location>
        <begin position="48"/>
        <end position="65"/>
    </location>
</feature>
<organism evidence="3 4">
    <name type="scientific">Rohdeia mirabilis</name>
    <dbReference type="NCBI Taxonomy" id="2528008"/>
    <lineage>
        <taxon>Bacteria</taxon>
        <taxon>Pseudomonadati</taxon>
        <taxon>Planctomycetota</taxon>
        <taxon>Planctomycetia</taxon>
        <taxon>Planctomycetia incertae sedis</taxon>
        <taxon>Rohdeia</taxon>
    </lineage>
</organism>
<evidence type="ECO:0000313" key="3">
    <source>
        <dbReference type="EMBL" id="QDU85525.1"/>
    </source>
</evidence>
<gene>
    <name evidence="3" type="ORF">Pla163_26570</name>
</gene>
<feature type="compositionally biased region" description="Basic and acidic residues" evidence="1">
    <location>
        <begin position="588"/>
        <end position="611"/>
    </location>
</feature>
<feature type="transmembrane region" description="Helical" evidence="2">
    <location>
        <begin position="115"/>
        <end position="134"/>
    </location>
</feature>
<proteinExistence type="predicted"/>
<feature type="transmembrane region" description="Helical" evidence="2">
    <location>
        <begin position="321"/>
        <end position="340"/>
    </location>
</feature>
<feature type="transmembrane region" description="Helical" evidence="2">
    <location>
        <begin position="360"/>
        <end position="378"/>
    </location>
</feature>
<reference evidence="3 4" key="1">
    <citation type="submission" date="2019-02" db="EMBL/GenBank/DDBJ databases">
        <title>Deep-cultivation of Planctomycetes and their phenomic and genomic characterization uncovers novel biology.</title>
        <authorList>
            <person name="Wiegand S."/>
            <person name="Jogler M."/>
            <person name="Boedeker C."/>
            <person name="Pinto D."/>
            <person name="Vollmers J."/>
            <person name="Rivas-Marin E."/>
            <person name="Kohn T."/>
            <person name="Peeters S.H."/>
            <person name="Heuer A."/>
            <person name="Rast P."/>
            <person name="Oberbeckmann S."/>
            <person name="Bunk B."/>
            <person name="Jeske O."/>
            <person name="Meyerdierks A."/>
            <person name="Storesund J.E."/>
            <person name="Kallscheuer N."/>
            <person name="Luecker S."/>
            <person name="Lage O.M."/>
            <person name="Pohl T."/>
            <person name="Merkel B.J."/>
            <person name="Hornburger P."/>
            <person name="Mueller R.-W."/>
            <person name="Bruemmer F."/>
            <person name="Labrenz M."/>
            <person name="Spormann A.M."/>
            <person name="Op den Camp H."/>
            <person name="Overmann J."/>
            <person name="Amann R."/>
            <person name="Jetten M.S.M."/>
            <person name="Mascher T."/>
            <person name="Medema M.H."/>
            <person name="Devos D.P."/>
            <person name="Kaster A.-K."/>
            <person name="Ovreas L."/>
            <person name="Rohde M."/>
            <person name="Galperin M.Y."/>
            <person name="Jogler C."/>
        </authorList>
    </citation>
    <scope>NUCLEOTIDE SEQUENCE [LARGE SCALE GENOMIC DNA]</scope>
    <source>
        <strain evidence="3 4">Pla163</strain>
    </source>
</reference>
<feature type="transmembrane region" description="Helical" evidence="2">
    <location>
        <begin position="140"/>
        <end position="158"/>
    </location>
</feature>
<dbReference type="RefSeq" id="WP_419185907.1">
    <property type="nucleotide sequence ID" value="NZ_CP036290.1"/>
</dbReference>
<keyword evidence="2" id="KW-0472">Membrane</keyword>
<evidence type="ECO:0000256" key="1">
    <source>
        <dbReference type="SAM" id="MobiDB-lite"/>
    </source>
</evidence>
<evidence type="ECO:0000313" key="4">
    <source>
        <dbReference type="Proteomes" id="UP000319342"/>
    </source>
</evidence>
<dbReference type="AlphaFoldDB" id="A0A518D255"/>
<dbReference type="InterPro" id="IPR021280">
    <property type="entry name" value="TMEM260-like"/>
</dbReference>
<dbReference type="PANTHER" id="PTHR16214">
    <property type="entry name" value="TRANSMEMBRANE PROTEIN 260"/>
    <property type="match status" value="1"/>
</dbReference>
<dbReference type="Pfam" id="PF11028">
    <property type="entry name" value="TMEM260-like"/>
    <property type="match status" value="1"/>
</dbReference>
<dbReference type="InterPro" id="IPR052724">
    <property type="entry name" value="GT117_domain-containing"/>
</dbReference>
<dbReference type="Proteomes" id="UP000319342">
    <property type="component" value="Chromosome"/>
</dbReference>
<feature type="transmembrane region" description="Helical" evidence="2">
    <location>
        <begin position="165"/>
        <end position="183"/>
    </location>
</feature>
<name>A0A518D255_9BACT</name>
<evidence type="ECO:0008006" key="5">
    <source>
        <dbReference type="Google" id="ProtNLM"/>
    </source>
</evidence>
<keyword evidence="4" id="KW-1185">Reference proteome</keyword>
<evidence type="ECO:0000256" key="2">
    <source>
        <dbReference type="SAM" id="Phobius"/>
    </source>
</evidence>
<feature type="transmembrane region" description="Helical" evidence="2">
    <location>
        <begin position="91"/>
        <end position="108"/>
    </location>
</feature>
<dbReference type="PANTHER" id="PTHR16214:SF3">
    <property type="entry name" value="TRANSMEMBRANE PROTEIN 260"/>
    <property type="match status" value="1"/>
</dbReference>
<feature type="transmembrane region" description="Helical" evidence="2">
    <location>
        <begin position="296"/>
        <end position="314"/>
    </location>
</feature>
<protein>
    <recommendedName>
        <fullName evidence="5">DUF2723 domain-containing protein</fullName>
    </recommendedName>
</protein>
<feature type="transmembrane region" description="Helical" evidence="2">
    <location>
        <begin position="227"/>
        <end position="245"/>
    </location>
</feature>